<feature type="region of interest" description="Disordered" evidence="8">
    <location>
        <begin position="912"/>
        <end position="1020"/>
    </location>
</feature>
<feature type="domain" description="Helicase ATP-binding" evidence="9">
    <location>
        <begin position="122"/>
        <end position="290"/>
    </location>
</feature>
<feature type="compositionally biased region" description="Polar residues" evidence="8">
    <location>
        <begin position="1177"/>
        <end position="1195"/>
    </location>
</feature>
<dbReference type="EMBL" id="OZ020100">
    <property type="protein sequence ID" value="CAK9273808.1"/>
    <property type="molecule type" value="Genomic_DNA"/>
</dbReference>
<evidence type="ECO:0000256" key="3">
    <source>
        <dbReference type="ARBA" id="ARBA00022741"/>
    </source>
</evidence>
<evidence type="ECO:0000256" key="1">
    <source>
        <dbReference type="ARBA" id="ARBA00004123"/>
    </source>
</evidence>
<dbReference type="CDD" id="cd18033">
    <property type="entry name" value="DEXDc_FANCM"/>
    <property type="match status" value="1"/>
</dbReference>
<dbReference type="PROSITE" id="PS51194">
    <property type="entry name" value="HELICASE_CTER"/>
    <property type="match status" value="1"/>
</dbReference>
<accession>A0ABP0X7H2</accession>
<feature type="compositionally biased region" description="Low complexity" evidence="8">
    <location>
        <begin position="1159"/>
        <end position="1171"/>
    </location>
</feature>
<evidence type="ECO:0000259" key="10">
    <source>
        <dbReference type="PROSITE" id="PS51194"/>
    </source>
</evidence>
<dbReference type="PROSITE" id="PS51192">
    <property type="entry name" value="HELICASE_ATP_BIND_1"/>
    <property type="match status" value="1"/>
</dbReference>
<name>A0ABP0X7H2_9BRYO</name>
<keyword evidence="4" id="KW-0378">Hydrolase</keyword>
<comment type="similarity">
    <text evidence="2">Belongs to the DEAD box helicase family. DEAH subfamily. FANCM sub-subfamily.</text>
</comment>
<reference evidence="11" key="1">
    <citation type="submission" date="2024-02" db="EMBL/GenBank/DDBJ databases">
        <authorList>
            <consortium name="ELIXIR-Norway"/>
            <consortium name="Elixir Norway"/>
        </authorList>
    </citation>
    <scope>NUCLEOTIDE SEQUENCE</scope>
</reference>
<feature type="compositionally biased region" description="Acidic residues" evidence="8">
    <location>
        <begin position="1089"/>
        <end position="1107"/>
    </location>
</feature>
<organism evidence="11 12">
    <name type="scientific">Sphagnum jensenii</name>
    <dbReference type="NCBI Taxonomy" id="128206"/>
    <lineage>
        <taxon>Eukaryota</taxon>
        <taxon>Viridiplantae</taxon>
        <taxon>Streptophyta</taxon>
        <taxon>Embryophyta</taxon>
        <taxon>Bryophyta</taxon>
        <taxon>Sphagnophytina</taxon>
        <taxon>Sphagnopsida</taxon>
        <taxon>Sphagnales</taxon>
        <taxon>Sphagnaceae</taxon>
        <taxon>Sphagnum</taxon>
    </lineage>
</organism>
<dbReference type="CDD" id="cd18801">
    <property type="entry name" value="SF2_C_FANCM_Hef"/>
    <property type="match status" value="1"/>
</dbReference>
<feature type="compositionally biased region" description="Polar residues" evidence="8">
    <location>
        <begin position="943"/>
        <end position="952"/>
    </location>
</feature>
<feature type="compositionally biased region" description="Polar residues" evidence="8">
    <location>
        <begin position="926"/>
        <end position="936"/>
    </location>
</feature>
<gene>
    <name evidence="11" type="ORF">CSSPJE1EN1_LOCUS19286</name>
</gene>
<evidence type="ECO:0008006" key="13">
    <source>
        <dbReference type="Google" id="ProtNLM"/>
    </source>
</evidence>
<dbReference type="InterPro" id="IPR011545">
    <property type="entry name" value="DEAD/DEAH_box_helicase_dom"/>
</dbReference>
<feature type="compositionally biased region" description="Polar residues" evidence="8">
    <location>
        <begin position="964"/>
        <end position="986"/>
    </location>
</feature>
<evidence type="ECO:0000256" key="6">
    <source>
        <dbReference type="ARBA" id="ARBA00022840"/>
    </source>
</evidence>
<dbReference type="InterPro" id="IPR039686">
    <property type="entry name" value="FANCM/Mph1-like_ID"/>
</dbReference>
<evidence type="ECO:0000313" key="12">
    <source>
        <dbReference type="Proteomes" id="UP001497444"/>
    </source>
</evidence>
<feature type="domain" description="Helicase C-terminal" evidence="10">
    <location>
        <begin position="450"/>
        <end position="608"/>
    </location>
</feature>
<evidence type="ECO:0000256" key="8">
    <source>
        <dbReference type="SAM" id="MobiDB-lite"/>
    </source>
</evidence>
<dbReference type="SUPFAM" id="SSF52540">
    <property type="entry name" value="P-loop containing nucleoside triphosphate hydrolases"/>
    <property type="match status" value="1"/>
</dbReference>
<dbReference type="SMART" id="SM00490">
    <property type="entry name" value="HELICc"/>
    <property type="match status" value="1"/>
</dbReference>
<proteinExistence type="inferred from homology"/>
<dbReference type="Pfam" id="PF00271">
    <property type="entry name" value="Helicase_C"/>
    <property type="match status" value="1"/>
</dbReference>
<protein>
    <recommendedName>
        <fullName evidence="13">Fanconi anemia group M protein</fullName>
    </recommendedName>
</protein>
<dbReference type="Gene3D" id="3.40.50.300">
    <property type="entry name" value="P-loop containing nucleotide triphosphate hydrolases"/>
    <property type="match status" value="2"/>
</dbReference>
<dbReference type="InterPro" id="IPR044749">
    <property type="entry name" value="FANCM_DEXDc"/>
</dbReference>
<dbReference type="Proteomes" id="UP001497444">
    <property type="component" value="Chromosome 5"/>
</dbReference>
<evidence type="ECO:0000256" key="7">
    <source>
        <dbReference type="ARBA" id="ARBA00023242"/>
    </source>
</evidence>
<feature type="region of interest" description="Disordered" evidence="8">
    <location>
        <begin position="1154"/>
        <end position="1195"/>
    </location>
</feature>
<dbReference type="InterPro" id="IPR027417">
    <property type="entry name" value="P-loop_NTPase"/>
</dbReference>
<keyword evidence="5" id="KW-0347">Helicase</keyword>
<dbReference type="Gene3D" id="1.20.1320.20">
    <property type="entry name" value="hef helicase domain"/>
    <property type="match status" value="1"/>
</dbReference>
<evidence type="ECO:0000259" key="9">
    <source>
        <dbReference type="PROSITE" id="PS51192"/>
    </source>
</evidence>
<dbReference type="InterPro" id="IPR001650">
    <property type="entry name" value="Helicase_C-like"/>
</dbReference>
<dbReference type="SMART" id="SM00487">
    <property type="entry name" value="DEXDc"/>
    <property type="match status" value="1"/>
</dbReference>
<dbReference type="Pfam" id="PF00270">
    <property type="entry name" value="DEAD"/>
    <property type="match status" value="1"/>
</dbReference>
<dbReference type="CDD" id="cd12091">
    <property type="entry name" value="FANCM_ID"/>
    <property type="match status" value="1"/>
</dbReference>
<evidence type="ECO:0000256" key="4">
    <source>
        <dbReference type="ARBA" id="ARBA00022801"/>
    </source>
</evidence>
<evidence type="ECO:0000313" key="11">
    <source>
        <dbReference type="EMBL" id="CAK9273808.1"/>
    </source>
</evidence>
<dbReference type="InterPro" id="IPR014001">
    <property type="entry name" value="Helicase_ATP-bd"/>
</dbReference>
<evidence type="ECO:0000256" key="2">
    <source>
        <dbReference type="ARBA" id="ARBA00009889"/>
    </source>
</evidence>
<feature type="region of interest" description="Disordered" evidence="8">
    <location>
        <begin position="1089"/>
        <end position="1124"/>
    </location>
</feature>
<dbReference type="PANTHER" id="PTHR14025:SF20">
    <property type="entry name" value="FANCONI ANEMIA GROUP M PROTEIN"/>
    <property type="match status" value="1"/>
</dbReference>
<evidence type="ECO:0000256" key="5">
    <source>
        <dbReference type="ARBA" id="ARBA00022806"/>
    </source>
</evidence>
<keyword evidence="6" id="KW-0067">ATP-binding</keyword>
<keyword evidence="3" id="KW-0547">Nucleotide-binding</keyword>
<keyword evidence="12" id="KW-1185">Reference proteome</keyword>
<sequence length="1307" mass="144418">MTFNLTIRNTRTMVFDQPRRVRCLQTLMEEIVQDFDWEAAVAEIDKACNKSQQSKATNKYCQKTLDAFLKLSQPRPLVQESIHIDGGEGGKRKESVADLDPSAFTTWVYPANIPCRQYQLSITKTALFTNTIVALPTGLGKTLIAAVVMYNYFRWFPTGKIVFTAPSRPLVVQQIEACHNVMGIPQEFTIDMTGQMSPPQRAEHWQSLRIFFVTPQVLEKDIQSGICPMKEIVCLVVDEAHRATGNYSYCVVIRELLAANVQLRILALTATPGSKQATIQAVLDNLQISCLEYRDENDLDVRQYTHHRELELIQVPMNAESNKIKDTFVEILIPLIGKLCDLGVFYTRDLARISPYELIMARDKFRQAPPDSLHQGQYREVECGFGGAITLCHILKLLHSHGIRPALEMLLTKLHQGSLRQLGKNNRLQKVKDMMQESVGHGAPSPKLVKMEEIILSHFSQHNPLETRVIIFTNFRESVKDILETLNKIQHVVKATEFIGQTSGKSSKGQTQKMQQAVLQKFRAGGYNTIVATSIAEEGLDIMEVDLVICFDANVSPIRMIQRMGRTGRKRDGRTQGYQKKQAKNKTLIKYMQHGGVNTFTFHPSPRMVPHAYKPEVQMLQMSIKNFVPRGRKLRTETASGLDPGADEPTEEEHALLKKYAQPPGEMPWKPSLIAFPSFQLLPTPIHAVKHSVRAVSMLIDVLQGLQEPAFHSTSKVIPFSSSEVYLLLLANLECNTPNYCATATNFRVPEKLFGGIECRKMELESPQFTKPCSSPLKMTIQPSVNFIASTPEVKPPPSATAYHVTFVAETPNPHGRLNSSPLPCIASRFTPFPSPILETPVVPKRHHMSLASPKHMSPLLFSSPSAEQLVTPAVLKKSPQCSANLMTFGATGVEGSLENCNAVENGYLPGSSAVPETGPFKSKSLETLDTGSSGRTIARSMGGSQITNPQLLSDLPDGEQKLSILSQQQRQPNVSHVSQCQLQGHGTSGEMGEPESSKHGIEDSNEISNDGGGVESTGVLASMPRPQRRFKRLKKACKLMIPTPPSEPQNNKQNLWCSGGQEHARVQKTTKNFGKDQRKLAVRSFIEEEAEVSSDEDISTDEDDSVEANGSLEGFIDPSHSQHLQSGSVDMMAIYRRSLLTQSPMEQWQRFLPAQSNTPSGSIPGTTVSSGTGGSDSKQTIELNSASRPSSCPTPSFAGVGVSSRLVSSGQHTSLCDENRANIAKIGGVASVTDTASVQQMEKKTKRKKLGLRKRKLSFQLPVEEDDDDVFAGVDLDALEQEAVLQARTRATQLDSMPSFDLGIDS</sequence>
<dbReference type="PANTHER" id="PTHR14025">
    <property type="entry name" value="FANCONI ANEMIA GROUP M FANCM FAMILY MEMBER"/>
    <property type="match status" value="1"/>
</dbReference>
<comment type="subcellular location">
    <subcellularLocation>
        <location evidence="1">Nucleus</location>
    </subcellularLocation>
</comment>
<keyword evidence="7" id="KW-0539">Nucleus</keyword>